<reference evidence="3" key="1">
    <citation type="journal article" date="2020" name="Stud. Mycol.">
        <title>101 Dothideomycetes genomes: a test case for predicting lifestyles and emergence of pathogens.</title>
        <authorList>
            <person name="Haridas S."/>
            <person name="Albert R."/>
            <person name="Binder M."/>
            <person name="Bloem J."/>
            <person name="Labutti K."/>
            <person name="Salamov A."/>
            <person name="Andreopoulos B."/>
            <person name="Baker S."/>
            <person name="Barry K."/>
            <person name="Bills G."/>
            <person name="Bluhm B."/>
            <person name="Cannon C."/>
            <person name="Castanera R."/>
            <person name="Culley D."/>
            <person name="Daum C."/>
            <person name="Ezra D."/>
            <person name="Gonzalez J."/>
            <person name="Henrissat B."/>
            <person name="Kuo A."/>
            <person name="Liang C."/>
            <person name="Lipzen A."/>
            <person name="Lutzoni F."/>
            <person name="Magnuson J."/>
            <person name="Mondo S."/>
            <person name="Nolan M."/>
            <person name="Ohm R."/>
            <person name="Pangilinan J."/>
            <person name="Park H.-J."/>
            <person name="Ramirez L."/>
            <person name="Alfaro M."/>
            <person name="Sun H."/>
            <person name="Tritt A."/>
            <person name="Yoshinaga Y."/>
            <person name="Zwiers L.-H."/>
            <person name="Turgeon B."/>
            <person name="Goodwin S."/>
            <person name="Spatafora J."/>
            <person name="Crous P."/>
            <person name="Grigoriev I."/>
        </authorList>
    </citation>
    <scope>NUCLEOTIDE SEQUENCE</scope>
    <source>
        <strain evidence="3">CBS 110217</strain>
    </source>
</reference>
<dbReference type="Gene3D" id="3.20.20.140">
    <property type="entry name" value="Metal-dependent hydrolases"/>
    <property type="match status" value="1"/>
</dbReference>
<dbReference type="InterPro" id="IPR011059">
    <property type="entry name" value="Metal-dep_hydrolase_composite"/>
</dbReference>
<dbReference type="Gene3D" id="3.10.310.70">
    <property type="match status" value="1"/>
</dbReference>
<dbReference type="InterPro" id="IPR032466">
    <property type="entry name" value="Metal_Hydrolase"/>
</dbReference>
<proteinExistence type="predicted"/>
<evidence type="ECO:0000313" key="4">
    <source>
        <dbReference type="Proteomes" id="UP000799777"/>
    </source>
</evidence>
<evidence type="ECO:0000256" key="1">
    <source>
        <dbReference type="SAM" id="Phobius"/>
    </source>
</evidence>
<feature type="domain" description="Amidohydrolase 3" evidence="2">
    <location>
        <begin position="97"/>
        <end position="577"/>
    </location>
</feature>
<feature type="transmembrane region" description="Helical" evidence="1">
    <location>
        <begin position="7"/>
        <end position="25"/>
    </location>
</feature>
<keyword evidence="1" id="KW-0812">Transmembrane</keyword>
<dbReference type="OrthoDB" id="3501663at2759"/>
<dbReference type="AlphaFoldDB" id="A0A9P4LEH8"/>
<keyword evidence="1" id="KW-0472">Membrane</keyword>
<keyword evidence="4" id="KW-1185">Reference proteome</keyword>
<dbReference type="GO" id="GO:0016810">
    <property type="term" value="F:hydrolase activity, acting on carbon-nitrogen (but not peptide) bonds"/>
    <property type="evidence" value="ECO:0007669"/>
    <property type="project" value="InterPro"/>
</dbReference>
<name>A0A9P4LEH8_9PLEO</name>
<dbReference type="PANTHER" id="PTHR22642">
    <property type="entry name" value="IMIDAZOLONEPROPIONASE"/>
    <property type="match status" value="1"/>
</dbReference>
<comment type="caution">
    <text evidence="3">The sequence shown here is derived from an EMBL/GenBank/DDBJ whole genome shotgun (WGS) entry which is preliminary data.</text>
</comment>
<evidence type="ECO:0000313" key="3">
    <source>
        <dbReference type="EMBL" id="KAF2023266.1"/>
    </source>
</evidence>
<dbReference type="Gene3D" id="2.30.40.10">
    <property type="entry name" value="Urease, subunit C, domain 1"/>
    <property type="match status" value="1"/>
</dbReference>
<organism evidence="3 4">
    <name type="scientific">Setomelanomma holmii</name>
    <dbReference type="NCBI Taxonomy" id="210430"/>
    <lineage>
        <taxon>Eukaryota</taxon>
        <taxon>Fungi</taxon>
        <taxon>Dikarya</taxon>
        <taxon>Ascomycota</taxon>
        <taxon>Pezizomycotina</taxon>
        <taxon>Dothideomycetes</taxon>
        <taxon>Pleosporomycetidae</taxon>
        <taxon>Pleosporales</taxon>
        <taxon>Pleosporineae</taxon>
        <taxon>Phaeosphaeriaceae</taxon>
        <taxon>Setomelanomma</taxon>
    </lineage>
</organism>
<dbReference type="SUPFAM" id="SSF51556">
    <property type="entry name" value="Metallo-dependent hydrolases"/>
    <property type="match status" value="1"/>
</dbReference>
<dbReference type="Proteomes" id="UP000799777">
    <property type="component" value="Unassembled WGS sequence"/>
</dbReference>
<protein>
    <submittedName>
        <fullName evidence="3">Amidohydrolase 3</fullName>
    </submittedName>
</protein>
<sequence>MPSVSTLFWSAYPLLLIAFIYQVGLPNFIVRPVTESNAFNTVWKLFATTHCYASITTLKADLPQAQCFSVSNGKFSRVFRDEVSNGIQKLERPRAGHVIPGLWDGHGHLLQYGELLDSVNLFGTTSMDEVKQKLVGYMKERPETGTQKQWLRGVGWDQANFNGAWPVANDLEIDDSFKDLYVMLDRVDVHCIWVSNSVLSLLPKNIGDIPGGEIPAKGVFCDNAMDVVLEHYQKPSKEQKRTFAKNAMLELNKLGIVGMHDAGVTPSDLRLYEELSGTDEWNVRVNAMVECDVRNTFCPDDVKQITTLNGKFHVRSVKLFGDGALGSWGSAMIEPYTDKPSSSGSLLVNATTLSRLTLDWAKEGYQVNIHAIGDLANRLAIDAFEAALKVLCPNGNSRNCQAKHRFRVEHAQIIHPDDQQRMQDLGIIPSIQSTHATSDMGYAESRLGANRTKTEAYRMRSLLPLRPVLGSDFPVEPANIFEGMYAAMTRRSPRTGLDPRGGKVGWYPEETISFEDALKGFTINPAYGAFLEGKAGAIDMGAYADWVVLDEPLRDLDPESLRMATVRETWVGGKCVYKRP</sequence>
<dbReference type="CDD" id="cd01300">
    <property type="entry name" value="YtcJ_like"/>
    <property type="match status" value="1"/>
</dbReference>
<dbReference type="PANTHER" id="PTHR22642:SF2">
    <property type="entry name" value="PROTEIN LONG AFTER FAR-RED 3"/>
    <property type="match status" value="1"/>
</dbReference>
<dbReference type="Pfam" id="PF07969">
    <property type="entry name" value="Amidohydro_3"/>
    <property type="match status" value="1"/>
</dbReference>
<dbReference type="SUPFAM" id="SSF51338">
    <property type="entry name" value="Composite domain of metallo-dependent hydrolases"/>
    <property type="match status" value="1"/>
</dbReference>
<accession>A0A9P4LEH8</accession>
<dbReference type="InterPro" id="IPR033932">
    <property type="entry name" value="YtcJ-like"/>
</dbReference>
<dbReference type="EMBL" id="ML978363">
    <property type="protein sequence ID" value="KAF2023266.1"/>
    <property type="molecule type" value="Genomic_DNA"/>
</dbReference>
<gene>
    <name evidence="3" type="ORF">EK21DRAFT_81333</name>
</gene>
<evidence type="ECO:0000259" key="2">
    <source>
        <dbReference type="Pfam" id="PF07969"/>
    </source>
</evidence>
<keyword evidence="1" id="KW-1133">Transmembrane helix</keyword>
<dbReference type="InterPro" id="IPR013108">
    <property type="entry name" value="Amidohydro_3"/>
</dbReference>